<reference evidence="10" key="3">
    <citation type="journal article" date="2022" name="bioRxiv">
        <title>A global pangenome for the wheat fungal pathogen Pyrenophora tritici-repentis and prediction of effector protein structural homology.</title>
        <authorList>
            <person name="Moolhuijzen P."/>
            <person name="See P.T."/>
            <person name="Shi G."/>
            <person name="Powell H.R."/>
            <person name="Cockram J."/>
            <person name="Jorgensen L.N."/>
            <person name="Benslimane H."/>
            <person name="Strelkov S.E."/>
            <person name="Turner J."/>
            <person name="Liu Z."/>
            <person name="Moffat C.S."/>
        </authorList>
    </citation>
    <scope>NUCLEOTIDE SEQUENCE</scope>
    <source>
        <strain evidence="10">86-124</strain>
    </source>
</reference>
<keyword evidence="4 8" id="KW-1133">Transmembrane helix</keyword>
<feature type="transmembrane region" description="Helical" evidence="8">
    <location>
        <begin position="171"/>
        <end position="192"/>
    </location>
</feature>
<keyword evidence="3 8" id="KW-0812">Transmembrane</keyword>
<evidence type="ECO:0000256" key="1">
    <source>
        <dbReference type="ARBA" id="ARBA00004141"/>
    </source>
</evidence>
<dbReference type="OMA" id="EVPSWYA"/>
<dbReference type="GO" id="GO:0046872">
    <property type="term" value="F:metal ion binding"/>
    <property type="evidence" value="ECO:0007669"/>
    <property type="project" value="UniProtKB-KW"/>
</dbReference>
<feature type="transmembrane region" description="Helical" evidence="8">
    <location>
        <begin position="273"/>
        <end position="293"/>
    </location>
</feature>
<protein>
    <submittedName>
        <fullName evidence="10">Hly-III</fullName>
    </submittedName>
    <submittedName>
        <fullName evidence="9">Membrane protein, hemolysin III protein</fullName>
    </submittedName>
</protein>
<dbReference type="Proteomes" id="UP000249757">
    <property type="component" value="Unassembled WGS sequence"/>
</dbReference>
<evidence type="ECO:0000256" key="5">
    <source>
        <dbReference type="ARBA" id="ARBA00023136"/>
    </source>
</evidence>
<dbReference type="OrthoDB" id="529367at2759"/>
<dbReference type="PANTHER" id="PTHR20855:SF52">
    <property type="entry name" value="ADIPONECTIN RECEPTOR PROTEIN"/>
    <property type="match status" value="1"/>
</dbReference>
<evidence type="ECO:0000256" key="6">
    <source>
        <dbReference type="PIRSR" id="PIRSR604254-1"/>
    </source>
</evidence>
<accession>A0A2W1FA89</accession>
<evidence type="ECO:0000256" key="8">
    <source>
        <dbReference type="SAM" id="Phobius"/>
    </source>
</evidence>
<dbReference type="GO" id="GO:0016020">
    <property type="term" value="C:membrane"/>
    <property type="evidence" value="ECO:0007669"/>
    <property type="project" value="UniProtKB-SubCell"/>
</dbReference>
<sequence length="303" mass="34448">MARGASNRTDRRTDTKTSTPPEMSYKLLTRDQVPAWYAQNPYIITGFRPVTKSIPLCLRSLAYPHNETVNIYTHLIPAITALLCSYSFGKYFNSQFPHASWTDELVFRIYLTVCVICFGTSAAYHTLLCHSQAYESLCVRLDFVAIVMQIVGSFVPGLYFGFYCEPHLQKLYWTMIITLGALTVTAVIHPSLQGSKWRTLRLSTFIATGFSAFAPIIHGATIFTYSQMDQQSGLRYYYLEGVLVLAGVAFYAMHFPECSKPKKYDILGSSHQIFHVFIVLSALAHFYGLMTAFKWNYENQRCT</sequence>
<keyword evidence="6" id="KW-0479">Metal-binding</keyword>
<reference evidence="10" key="2">
    <citation type="submission" date="2021-05" db="EMBL/GenBank/DDBJ databases">
        <authorList>
            <person name="Moolhuijzen P.M."/>
            <person name="Moffat C.S."/>
        </authorList>
    </citation>
    <scope>NUCLEOTIDE SEQUENCE</scope>
    <source>
        <strain evidence="10">86-124</strain>
    </source>
</reference>
<organism evidence="9 11">
    <name type="scientific">Pyrenophora tritici-repentis</name>
    <dbReference type="NCBI Taxonomy" id="45151"/>
    <lineage>
        <taxon>Eukaryota</taxon>
        <taxon>Fungi</taxon>
        <taxon>Dikarya</taxon>
        <taxon>Ascomycota</taxon>
        <taxon>Pezizomycotina</taxon>
        <taxon>Dothideomycetes</taxon>
        <taxon>Pleosporomycetidae</taxon>
        <taxon>Pleosporales</taxon>
        <taxon>Pleosporineae</taxon>
        <taxon>Pleosporaceae</taxon>
        <taxon>Pyrenophora</taxon>
    </lineage>
</organism>
<dbReference type="Pfam" id="PF03006">
    <property type="entry name" value="HlyIII"/>
    <property type="match status" value="1"/>
</dbReference>
<feature type="binding site" evidence="6">
    <location>
        <position position="125"/>
    </location>
    <ligand>
        <name>Zn(2+)</name>
        <dbReference type="ChEBI" id="CHEBI:29105"/>
    </ligand>
</feature>
<evidence type="ECO:0000313" key="11">
    <source>
        <dbReference type="Proteomes" id="UP000245464"/>
    </source>
</evidence>
<gene>
    <name evidence="10" type="ORF">Ptr86124_002584</name>
    <name evidence="9" type="ORF">PtrM4_148270</name>
</gene>
<dbReference type="AlphaFoldDB" id="A0A2W1FA89"/>
<reference evidence="9" key="1">
    <citation type="journal article" date="2018" name="BMC Genomics">
        <title>Comparative genomics of the wheat fungal pathogen Pyrenophora tritici-repentis reveals chromosomal variations and genome plasticity.</title>
        <authorList>
            <person name="Moolhuijzen P."/>
            <person name="See P.T."/>
            <person name="Hane J.K."/>
            <person name="Shi G."/>
            <person name="Liu Z."/>
            <person name="Oliver R.P."/>
            <person name="Moffat C.S."/>
        </authorList>
    </citation>
    <scope>NUCLEOTIDE SEQUENCE [LARGE SCALE GENOMIC DNA]</scope>
    <source>
        <strain evidence="9">M4</strain>
    </source>
</reference>
<feature type="transmembrane region" description="Helical" evidence="8">
    <location>
        <begin position="204"/>
        <end position="224"/>
    </location>
</feature>
<dbReference type="EMBL" id="NQIK02000009">
    <property type="protein sequence ID" value="KAF7566507.1"/>
    <property type="molecule type" value="Genomic_DNA"/>
</dbReference>
<evidence type="ECO:0000256" key="3">
    <source>
        <dbReference type="ARBA" id="ARBA00022692"/>
    </source>
</evidence>
<dbReference type="GO" id="GO:0006882">
    <property type="term" value="P:intracellular zinc ion homeostasis"/>
    <property type="evidence" value="ECO:0007669"/>
    <property type="project" value="TreeGrafter"/>
</dbReference>
<feature type="binding site" evidence="6">
    <location>
        <position position="271"/>
    </location>
    <ligand>
        <name>Zn(2+)</name>
        <dbReference type="ChEBI" id="CHEBI:29105"/>
    </ligand>
</feature>
<feature type="transmembrane region" description="Helical" evidence="8">
    <location>
        <begin position="144"/>
        <end position="164"/>
    </location>
</feature>
<comment type="caution">
    <text evidence="9">The sequence shown here is derived from an EMBL/GenBank/DDBJ whole genome shotgun (WGS) entry which is preliminary data.</text>
</comment>
<evidence type="ECO:0000313" key="12">
    <source>
        <dbReference type="Proteomes" id="UP000249757"/>
    </source>
</evidence>
<comment type="similarity">
    <text evidence="2">Belongs to the ADIPOR family.</text>
</comment>
<dbReference type="InterPro" id="IPR004254">
    <property type="entry name" value="AdipoR/HlyIII-related"/>
</dbReference>
<dbReference type="Proteomes" id="UP000245464">
    <property type="component" value="Chromosome 9"/>
</dbReference>
<proteinExistence type="inferred from homology"/>
<dbReference type="EMBL" id="NRDI02000002">
    <property type="protein sequence ID" value="KAI1519456.1"/>
    <property type="molecule type" value="Genomic_DNA"/>
</dbReference>
<evidence type="ECO:0000256" key="7">
    <source>
        <dbReference type="SAM" id="MobiDB-lite"/>
    </source>
</evidence>
<keyword evidence="12" id="KW-1185">Reference proteome</keyword>
<evidence type="ECO:0000256" key="4">
    <source>
        <dbReference type="ARBA" id="ARBA00022989"/>
    </source>
</evidence>
<comment type="subcellular location">
    <subcellularLocation>
        <location evidence="1">Membrane</location>
        <topology evidence="1">Multi-pass membrane protein</topology>
    </subcellularLocation>
</comment>
<evidence type="ECO:0000256" key="2">
    <source>
        <dbReference type="ARBA" id="ARBA00007018"/>
    </source>
</evidence>
<evidence type="ECO:0000313" key="10">
    <source>
        <dbReference type="EMBL" id="KAI1519456.1"/>
    </source>
</evidence>
<evidence type="ECO:0000313" key="9">
    <source>
        <dbReference type="EMBL" id="KAF7566507.1"/>
    </source>
</evidence>
<feature type="binding site" evidence="6">
    <location>
        <position position="275"/>
    </location>
    <ligand>
        <name>Zn(2+)</name>
        <dbReference type="ChEBI" id="CHEBI:29105"/>
    </ligand>
</feature>
<keyword evidence="5 8" id="KW-0472">Membrane</keyword>
<feature type="transmembrane region" description="Helical" evidence="8">
    <location>
        <begin position="236"/>
        <end position="253"/>
    </location>
</feature>
<feature type="region of interest" description="Disordered" evidence="7">
    <location>
        <begin position="1"/>
        <end position="22"/>
    </location>
</feature>
<dbReference type="PANTHER" id="PTHR20855">
    <property type="entry name" value="ADIPOR/PROGESTIN RECEPTOR-RELATED"/>
    <property type="match status" value="1"/>
</dbReference>
<feature type="transmembrane region" description="Helical" evidence="8">
    <location>
        <begin position="105"/>
        <end position="124"/>
    </location>
</feature>
<name>A0A2W1FA89_9PLEO</name>
<reference evidence="12" key="4">
    <citation type="journal article" date="2022" name="Microb. Genom.">
        <title>A global pangenome for the wheat fungal pathogen Pyrenophora tritici-repentis and prediction of effector protein structural homology.</title>
        <authorList>
            <person name="Moolhuijzen P.M."/>
            <person name="See P.T."/>
            <person name="Shi G."/>
            <person name="Powell H.R."/>
            <person name="Cockram J."/>
            <person name="Jorgensen L.N."/>
            <person name="Benslimane H."/>
            <person name="Strelkov S.E."/>
            <person name="Turner J."/>
            <person name="Liu Z."/>
            <person name="Moffat C.S."/>
        </authorList>
    </citation>
    <scope>NUCLEOTIDE SEQUENCE [LARGE SCALE GENOMIC DNA]</scope>
</reference>
<keyword evidence="6" id="KW-0862">Zinc</keyword>
<dbReference type="GO" id="GO:0038023">
    <property type="term" value="F:signaling receptor activity"/>
    <property type="evidence" value="ECO:0007669"/>
    <property type="project" value="TreeGrafter"/>
</dbReference>